<gene>
    <name evidence="2" type="ORF">Cvel_15302</name>
</gene>
<reference evidence="2" key="1">
    <citation type="submission" date="2014-11" db="EMBL/GenBank/DDBJ databases">
        <authorList>
            <person name="Otto D Thomas"/>
            <person name="Naeem Raeece"/>
        </authorList>
    </citation>
    <scope>NUCLEOTIDE SEQUENCE</scope>
</reference>
<dbReference type="EMBL" id="CDMZ01000137">
    <property type="protein sequence ID" value="CEM07696.1"/>
    <property type="molecule type" value="Genomic_DNA"/>
</dbReference>
<keyword evidence="1" id="KW-0732">Signal</keyword>
<sequence>MSLCLVSLILAVGFCLCLPVAGSAPSSVLPQAQKEVRDVLSRGRALQTVWKKWVGAWSRATPYSCYFDVECVDGQLRVATEDSWRHLNVTCTDPEEKCDVPSDLSGVSNEGGFLHPLLSVKSEEPLSLGIGEQKVDLQCPQGYQCARWWAESQNWRPHCYAYIGCEEGELRTSSPAHITCSETNLLGQGIVEPVDLTPQLPSVFEGQTGSPLSVSVTRGFQNATVNADFDFCGGSTFEAGVWFSLRVPSSSGDGPLRVSVDTCTDTSIDTVMGVVAGENCGSNALMCECVGFSNDDCGYQSRVSFEAEAGKQVFVLVRPYRASWNNPDDTFTLSVTLERTSS</sequence>
<evidence type="ECO:0000256" key="1">
    <source>
        <dbReference type="SAM" id="SignalP"/>
    </source>
</evidence>
<accession>A0A0G4F6F0</accession>
<dbReference type="AlphaFoldDB" id="A0A0G4F6F0"/>
<proteinExistence type="predicted"/>
<feature type="signal peptide" evidence="1">
    <location>
        <begin position="1"/>
        <end position="17"/>
    </location>
</feature>
<evidence type="ECO:0008006" key="3">
    <source>
        <dbReference type="Google" id="ProtNLM"/>
    </source>
</evidence>
<organism evidence="2">
    <name type="scientific">Chromera velia CCMP2878</name>
    <dbReference type="NCBI Taxonomy" id="1169474"/>
    <lineage>
        <taxon>Eukaryota</taxon>
        <taxon>Sar</taxon>
        <taxon>Alveolata</taxon>
        <taxon>Colpodellida</taxon>
        <taxon>Chromeraceae</taxon>
        <taxon>Chromera</taxon>
    </lineage>
</organism>
<evidence type="ECO:0000313" key="2">
    <source>
        <dbReference type="EMBL" id="CEM07696.1"/>
    </source>
</evidence>
<feature type="chain" id="PRO_5005188817" description="Sushi domain-containing protein" evidence="1">
    <location>
        <begin position="18"/>
        <end position="342"/>
    </location>
</feature>
<name>A0A0G4F6F0_9ALVE</name>
<dbReference type="PhylomeDB" id="A0A0G4F6F0"/>
<protein>
    <recommendedName>
        <fullName evidence="3">Sushi domain-containing protein</fullName>
    </recommendedName>
</protein>
<dbReference type="VEuPathDB" id="CryptoDB:Cvel_15302"/>